<sequence>MACHQMTSEDGFHLRGEETASLETDAAEAETSPDPHREKRNFQITGTGIRVTAGVKSYWAEAAGNSPNFGNRRKQQGPRSLPFHTCVAFRSRTVGHHCLELDRKLVKYIASGSQTSASRNAEWGFSELFVGK</sequence>
<dbReference type="EMBL" id="JBBHLL010000634">
    <property type="protein sequence ID" value="KAK7799176.1"/>
    <property type="molecule type" value="Genomic_DNA"/>
</dbReference>
<evidence type="ECO:0000313" key="3">
    <source>
        <dbReference type="Proteomes" id="UP001488838"/>
    </source>
</evidence>
<evidence type="ECO:0000313" key="2">
    <source>
        <dbReference type="EMBL" id="KAK7799176.1"/>
    </source>
</evidence>
<reference evidence="2 3" key="1">
    <citation type="journal article" date="2023" name="bioRxiv">
        <title>Conserved and derived expression patterns and positive selection on dental genes reveal complex evolutionary context of ever-growing rodent molars.</title>
        <authorList>
            <person name="Calamari Z.T."/>
            <person name="Song A."/>
            <person name="Cohen E."/>
            <person name="Akter M."/>
            <person name="Roy R.D."/>
            <person name="Hallikas O."/>
            <person name="Christensen M.M."/>
            <person name="Li P."/>
            <person name="Marangoni P."/>
            <person name="Jernvall J."/>
            <person name="Klein O.D."/>
        </authorList>
    </citation>
    <scope>NUCLEOTIDE SEQUENCE [LARGE SCALE GENOMIC DNA]</scope>
    <source>
        <strain evidence="2">V071</strain>
    </source>
</reference>
<keyword evidence="3" id="KW-1185">Reference proteome</keyword>
<proteinExistence type="predicted"/>
<name>A0AAW0HCE7_MYOGA</name>
<organism evidence="2 3">
    <name type="scientific">Myodes glareolus</name>
    <name type="common">Bank vole</name>
    <name type="synonym">Clethrionomys glareolus</name>
    <dbReference type="NCBI Taxonomy" id="447135"/>
    <lineage>
        <taxon>Eukaryota</taxon>
        <taxon>Metazoa</taxon>
        <taxon>Chordata</taxon>
        <taxon>Craniata</taxon>
        <taxon>Vertebrata</taxon>
        <taxon>Euteleostomi</taxon>
        <taxon>Mammalia</taxon>
        <taxon>Eutheria</taxon>
        <taxon>Euarchontoglires</taxon>
        <taxon>Glires</taxon>
        <taxon>Rodentia</taxon>
        <taxon>Myomorpha</taxon>
        <taxon>Muroidea</taxon>
        <taxon>Cricetidae</taxon>
        <taxon>Arvicolinae</taxon>
        <taxon>Myodes</taxon>
    </lineage>
</organism>
<dbReference type="Proteomes" id="UP001488838">
    <property type="component" value="Unassembled WGS sequence"/>
</dbReference>
<comment type="caution">
    <text evidence="2">The sequence shown here is derived from an EMBL/GenBank/DDBJ whole genome shotgun (WGS) entry which is preliminary data.</text>
</comment>
<gene>
    <name evidence="2" type="ORF">U0070_020362</name>
</gene>
<evidence type="ECO:0000256" key="1">
    <source>
        <dbReference type="SAM" id="MobiDB-lite"/>
    </source>
</evidence>
<feature type="non-terminal residue" evidence="2">
    <location>
        <position position="132"/>
    </location>
</feature>
<accession>A0AAW0HCE7</accession>
<feature type="region of interest" description="Disordered" evidence="1">
    <location>
        <begin position="21"/>
        <end position="41"/>
    </location>
</feature>
<protein>
    <submittedName>
        <fullName evidence="2">Uncharacterized protein</fullName>
    </submittedName>
</protein>
<dbReference type="AlphaFoldDB" id="A0AAW0HCE7"/>